<dbReference type="GO" id="GO:0030155">
    <property type="term" value="P:regulation of cell adhesion"/>
    <property type="evidence" value="ECO:0007669"/>
    <property type="project" value="InterPro"/>
</dbReference>
<feature type="domain" description="Laminin EGF-like" evidence="19">
    <location>
        <begin position="678"/>
        <end position="732"/>
    </location>
</feature>
<evidence type="ECO:0000256" key="16">
    <source>
        <dbReference type="SAM" id="MobiDB-lite"/>
    </source>
</evidence>
<dbReference type="FunFam" id="2.10.25.10:FF:000135">
    <property type="entry name" value="Laminin subunit beta 4"/>
    <property type="match status" value="2"/>
</dbReference>
<comment type="subcellular location">
    <subcellularLocation>
        <location evidence="1">Secreted</location>
        <location evidence="1">Extracellular space</location>
        <location evidence="1">Extracellular matrix</location>
        <location evidence="1">Basement membrane</location>
    </subcellularLocation>
</comment>
<feature type="disulfide bond" evidence="14">
    <location>
        <begin position="452"/>
        <end position="469"/>
    </location>
</feature>
<dbReference type="GO" id="GO:0071711">
    <property type="term" value="P:basement membrane organization"/>
    <property type="evidence" value="ECO:0007669"/>
    <property type="project" value="UniProtKB-ARBA"/>
</dbReference>
<dbReference type="GO" id="GO:0016477">
    <property type="term" value="P:cell migration"/>
    <property type="evidence" value="ECO:0007669"/>
    <property type="project" value="UniProtKB-ARBA"/>
</dbReference>
<evidence type="ECO:0008006" key="24">
    <source>
        <dbReference type="Google" id="ProtNLM"/>
    </source>
</evidence>
<dbReference type="EMBL" id="JARAKH010000031">
    <property type="protein sequence ID" value="KAK8386469.1"/>
    <property type="molecule type" value="Genomic_DNA"/>
</dbReference>
<keyword evidence="2" id="KW-0964">Secreted</keyword>
<evidence type="ECO:0000256" key="5">
    <source>
        <dbReference type="ARBA" id="ARBA00022737"/>
    </source>
</evidence>
<keyword evidence="3" id="KW-0272">Extracellular matrix</keyword>
<dbReference type="SUPFAM" id="SSF49899">
    <property type="entry name" value="Concanavalin A-like lectins/glucanases"/>
    <property type="match status" value="5"/>
</dbReference>
<feature type="disulfide bond" evidence="14">
    <location>
        <begin position="1405"/>
        <end position="1414"/>
    </location>
</feature>
<feature type="domain" description="Laminin EGF-like" evidence="19">
    <location>
        <begin position="1384"/>
        <end position="1429"/>
    </location>
</feature>
<feature type="disulfide bond" evidence="14">
    <location>
        <begin position="517"/>
        <end position="526"/>
    </location>
</feature>
<feature type="domain" description="Laminin EGF-like" evidence="19">
    <location>
        <begin position="542"/>
        <end position="592"/>
    </location>
</feature>
<dbReference type="InterPro" id="IPR000034">
    <property type="entry name" value="Laminin_IV"/>
</dbReference>
<dbReference type="PANTHER" id="PTHR10574">
    <property type="entry name" value="NETRIN/LAMININ-RELATED"/>
    <property type="match status" value="1"/>
</dbReference>
<feature type="disulfide bond" evidence="14">
    <location>
        <begin position="1952"/>
        <end position="1961"/>
    </location>
</feature>
<feature type="domain" description="Laminin G" evidence="18">
    <location>
        <begin position="3338"/>
        <end position="3511"/>
    </location>
</feature>
<feature type="domain" description="Laminin EGF-like" evidence="19">
    <location>
        <begin position="1430"/>
        <end position="1474"/>
    </location>
</feature>
<evidence type="ECO:0000259" key="18">
    <source>
        <dbReference type="PROSITE" id="PS50025"/>
    </source>
</evidence>
<dbReference type="InterPro" id="IPR050440">
    <property type="entry name" value="Laminin/Netrin_ECM"/>
</dbReference>
<keyword evidence="11 14" id="KW-0424">Laminin EGF-like domain</keyword>
<feature type="disulfide bond" evidence="14">
    <location>
        <begin position="1964"/>
        <end position="1978"/>
    </location>
</feature>
<gene>
    <name evidence="22" type="ORF">O3P69_010835</name>
</gene>
<dbReference type="Pfam" id="PF00052">
    <property type="entry name" value="Laminin_B"/>
    <property type="match status" value="1"/>
</dbReference>
<evidence type="ECO:0000256" key="7">
    <source>
        <dbReference type="ARBA" id="ARBA00022889"/>
    </source>
</evidence>
<dbReference type="PROSITE" id="PS51117">
    <property type="entry name" value="LAMININ_NTER"/>
    <property type="match status" value="1"/>
</dbReference>
<feature type="domain" description="Laminin EGF-like" evidence="19">
    <location>
        <begin position="1870"/>
        <end position="1927"/>
    </location>
</feature>
<keyword evidence="6" id="KW-0084">Basement membrane</keyword>
<keyword evidence="7" id="KW-0130">Cell adhesion</keyword>
<feature type="domain" description="Laminin EGF-like" evidence="19">
    <location>
        <begin position="733"/>
        <end position="785"/>
    </location>
</feature>
<feature type="disulfide bond" evidence="14">
    <location>
        <begin position="1898"/>
        <end position="1907"/>
    </location>
</feature>
<feature type="domain" description="Laminin EGF-like" evidence="19">
    <location>
        <begin position="1981"/>
        <end position="2027"/>
    </location>
</feature>
<dbReference type="GO" id="GO:0061564">
    <property type="term" value="P:axon development"/>
    <property type="evidence" value="ECO:0007669"/>
    <property type="project" value="UniProtKB-ARBA"/>
</dbReference>
<comment type="caution">
    <text evidence="14">Lacks conserved residue(s) required for the propagation of feature annotation.</text>
</comment>
<feature type="disulfide bond" evidence="14">
    <location>
        <begin position="1839"/>
        <end position="1848"/>
    </location>
</feature>
<dbReference type="FunFam" id="2.10.25.10:FF:000090">
    <property type="entry name" value="laminin subunit alpha"/>
    <property type="match status" value="1"/>
</dbReference>
<feature type="coiled-coil region" evidence="15">
    <location>
        <begin position="2286"/>
        <end position="2330"/>
    </location>
</feature>
<keyword evidence="9 14" id="KW-1015">Disulfide bond</keyword>
<dbReference type="Gene3D" id="2.60.120.260">
    <property type="entry name" value="Galactose-binding domain-like"/>
    <property type="match status" value="1"/>
</dbReference>
<feature type="disulfide bond" evidence="14">
    <location>
        <begin position="542"/>
        <end position="554"/>
    </location>
</feature>
<keyword evidence="10" id="KW-0325">Glycoprotein</keyword>
<dbReference type="FunFam" id="2.10.25.10:FF:000011">
    <property type="entry name" value="Cadherin EGF LAG seven-pass G-type receptor"/>
    <property type="match status" value="1"/>
</dbReference>
<dbReference type="PROSITE" id="PS50027">
    <property type="entry name" value="EGF_LAM_2"/>
    <property type="match status" value="15"/>
</dbReference>
<feature type="domain" description="Laminin EGF-like" evidence="19">
    <location>
        <begin position="1523"/>
        <end position="1573"/>
    </location>
</feature>
<feature type="domain" description="Laminin EGF-like" evidence="19">
    <location>
        <begin position="2028"/>
        <end position="2074"/>
    </location>
</feature>
<dbReference type="FunFam" id="2.10.25.10:FF:000083">
    <property type="entry name" value="Laminin subunit alpha"/>
    <property type="match status" value="1"/>
</dbReference>
<dbReference type="FunFam" id="2.10.25.10:FF:000074">
    <property type="entry name" value="Laminin subunit alpha"/>
    <property type="match status" value="1"/>
</dbReference>
<dbReference type="GO" id="GO:0005102">
    <property type="term" value="F:signaling receptor binding"/>
    <property type="evidence" value="ECO:0007669"/>
    <property type="project" value="InterPro"/>
</dbReference>
<evidence type="ECO:0000256" key="10">
    <source>
        <dbReference type="ARBA" id="ARBA00023180"/>
    </source>
</evidence>
<name>A0AAW0TGI6_SCYPA</name>
<feature type="domain" description="Laminin G" evidence="18">
    <location>
        <begin position="3071"/>
        <end position="3236"/>
    </location>
</feature>
<feature type="domain" description="Laminin EGF-like" evidence="19">
    <location>
        <begin position="450"/>
        <end position="495"/>
    </location>
</feature>
<feature type="disulfide bond" evidence="14">
    <location>
        <begin position="2000"/>
        <end position="2009"/>
    </location>
</feature>
<feature type="disulfide bond" evidence="14">
    <location>
        <begin position="1544"/>
        <end position="1553"/>
    </location>
</feature>
<evidence type="ECO:0000259" key="21">
    <source>
        <dbReference type="PROSITE" id="PS51117"/>
    </source>
</evidence>
<dbReference type="CDD" id="cd00110">
    <property type="entry name" value="LamG"/>
    <property type="match status" value="5"/>
</dbReference>
<dbReference type="Gene3D" id="2.60.120.200">
    <property type="match status" value="5"/>
</dbReference>
<dbReference type="Pfam" id="PF06008">
    <property type="entry name" value="Laminin_I"/>
    <property type="match status" value="1"/>
</dbReference>
<keyword evidence="4 17" id="KW-0732">Signal</keyword>
<feature type="disulfide bond" evidence="14">
    <location>
        <begin position="471"/>
        <end position="480"/>
    </location>
</feature>
<feature type="domain" description="Laminin IV type A" evidence="20">
    <location>
        <begin position="1596"/>
        <end position="1786"/>
    </location>
</feature>
<dbReference type="FunFam" id="2.10.25.10:FF:000106">
    <property type="entry name" value="Heparan sulfate proteoglycan 2"/>
    <property type="match status" value="1"/>
</dbReference>
<feature type="disulfide bond" evidence="14">
    <location>
        <begin position="1447"/>
        <end position="1456"/>
    </location>
</feature>
<dbReference type="SMART" id="SM01411">
    <property type="entry name" value="Ephrin_rec_like"/>
    <property type="match status" value="2"/>
</dbReference>
<dbReference type="SMART" id="SM00136">
    <property type="entry name" value="LamNT"/>
    <property type="match status" value="1"/>
</dbReference>
<feature type="domain" description="Laminin G" evidence="18">
    <location>
        <begin position="2690"/>
        <end position="2883"/>
    </location>
</feature>
<dbReference type="GO" id="GO:0005604">
    <property type="term" value="C:basement membrane"/>
    <property type="evidence" value="ECO:0007669"/>
    <property type="project" value="UniProtKB-SubCell"/>
</dbReference>
<evidence type="ECO:0000256" key="14">
    <source>
        <dbReference type="PROSITE-ProRule" id="PRU00460"/>
    </source>
</evidence>
<dbReference type="SMART" id="SM00282">
    <property type="entry name" value="LamG"/>
    <property type="match status" value="5"/>
</dbReference>
<dbReference type="Pfam" id="PF00053">
    <property type="entry name" value="EGF_laminin"/>
    <property type="match status" value="20"/>
</dbReference>
<evidence type="ECO:0000256" key="17">
    <source>
        <dbReference type="SAM" id="SignalP"/>
    </source>
</evidence>
<feature type="disulfide bond" evidence="14">
    <location>
        <begin position="1498"/>
        <end position="1507"/>
    </location>
</feature>
<feature type="domain" description="Laminin EGF-like" evidence="19">
    <location>
        <begin position="496"/>
        <end position="541"/>
    </location>
</feature>
<keyword evidence="8 15" id="KW-0175">Coiled coil</keyword>
<feature type="domain" description="Laminin EGF-like" evidence="19">
    <location>
        <begin position="1820"/>
        <end position="1869"/>
    </location>
</feature>
<feature type="disulfide bond" evidence="14">
    <location>
        <begin position="653"/>
        <end position="662"/>
    </location>
</feature>
<dbReference type="CDD" id="cd02795">
    <property type="entry name" value="CBM6-CBM35-CBM36_like"/>
    <property type="match status" value="1"/>
</dbReference>
<evidence type="ECO:0000259" key="20">
    <source>
        <dbReference type="PROSITE" id="PS51115"/>
    </source>
</evidence>
<dbReference type="SUPFAM" id="SSF57196">
    <property type="entry name" value="EGF/Laminin"/>
    <property type="match status" value="19"/>
</dbReference>
<proteinExistence type="predicted"/>
<dbReference type="PROSITE" id="PS01248">
    <property type="entry name" value="EGF_LAM_1"/>
    <property type="match status" value="4"/>
</dbReference>
<dbReference type="GO" id="GO:0009887">
    <property type="term" value="P:animal organ morphogenesis"/>
    <property type="evidence" value="ECO:0007669"/>
    <property type="project" value="TreeGrafter"/>
</dbReference>
<protein>
    <recommendedName>
        <fullName evidence="24">Laminin subunit alpha</fullName>
    </recommendedName>
</protein>
<keyword evidence="23" id="KW-1185">Reference proteome</keyword>
<organism evidence="22 23">
    <name type="scientific">Scylla paramamosain</name>
    <name type="common">Mud crab</name>
    <dbReference type="NCBI Taxonomy" id="85552"/>
    <lineage>
        <taxon>Eukaryota</taxon>
        <taxon>Metazoa</taxon>
        <taxon>Ecdysozoa</taxon>
        <taxon>Arthropoda</taxon>
        <taxon>Crustacea</taxon>
        <taxon>Multicrustacea</taxon>
        <taxon>Malacostraca</taxon>
        <taxon>Eumalacostraca</taxon>
        <taxon>Eucarida</taxon>
        <taxon>Decapoda</taxon>
        <taxon>Pleocyemata</taxon>
        <taxon>Brachyura</taxon>
        <taxon>Eubrachyura</taxon>
        <taxon>Portunoidea</taxon>
        <taxon>Portunidae</taxon>
        <taxon>Portuninae</taxon>
        <taxon>Scylla</taxon>
    </lineage>
</organism>
<feature type="domain" description="Laminin EGF-like" evidence="19">
    <location>
        <begin position="1928"/>
        <end position="1980"/>
    </location>
</feature>
<dbReference type="SMART" id="SM00281">
    <property type="entry name" value="LamB"/>
    <property type="match status" value="1"/>
</dbReference>
<dbReference type="InterPro" id="IPR056863">
    <property type="entry name" value="LMN_ATRN_NET-like_EGF"/>
</dbReference>
<dbReference type="PROSITE" id="PS01186">
    <property type="entry name" value="EGF_2"/>
    <property type="match status" value="1"/>
</dbReference>
<feature type="disulfide bond" evidence="13">
    <location>
        <begin position="3665"/>
        <end position="3692"/>
    </location>
</feature>
<feature type="compositionally biased region" description="Pro residues" evidence="16">
    <location>
        <begin position="3274"/>
        <end position="3289"/>
    </location>
</feature>
<dbReference type="Pfam" id="PF00055">
    <property type="entry name" value="Laminin_N"/>
    <property type="match status" value="1"/>
</dbReference>
<feature type="domain" description="Laminin N-terminal" evidence="21">
    <location>
        <begin position="21"/>
        <end position="275"/>
    </location>
</feature>
<feature type="disulfide bond" evidence="14">
    <location>
        <begin position="498"/>
        <end position="515"/>
    </location>
</feature>
<dbReference type="InterPro" id="IPR009254">
    <property type="entry name" value="Laminin_aI"/>
</dbReference>
<dbReference type="FunFam" id="2.10.25.10:FF:000388">
    <property type="entry name" value="Laminin subunit alpha"/>
    <property type="match status" value="1"/>
</dbReference>
<dbReference type="InterPro" id="IPR001791">
    <property type="entry name" value="Laminin_G"/>
</dbReference>
<dbReference type="Pfam" id="PF00054">
    <property type="entry name" value="Laminin_G_1"/>
    <property type="match status" value="2"/>
</dbReference>
<dbReference type="Pfam" id="PF02210">
    <property type="entry name" value="Laminin_G_2"/>
    <property type="match status" value="3"/>
</dbReference>
<evidence type="ECO:0000313" key="23">
    <source>
        <dbReference type="Proteomes" id="UP001487740"/>
    </source>
</evidence>
<evidence type="ECO:0000259" key="19">
    <source>
        <dbReference type="PROSITE" id="PS50027"/>
    </source>
</evidence>
<feature type="disulfide bond" evidence="14">
    <location>
        <begin position="450"/>
        <end position="462"/>
    </location>
</feature>
<evidence type="ECO:0000256" key="15">
    <source>
        <dbReference type="SAM" id="Coils"/>
    </source>
</evidence>
<feature type="disulfide bond" evidence="14">
    <location>
        <begin position="1384"/>
        <end position="1396"/>
    </location>
</feature>
<feature type="disulfide bond" evidence="14">
    <location>
        <begin position="756"/>
        <end position="765"/>
    </location>
</feature>
<feature type="domain" description="Laminin EGF-like" evidence="19">
    <location>
        <begin position="1475"/>
        <end position="1522"/>
    </location>
</feature>
<dbReference type="FunFam" id="2.10.25.10:FF:000051">
    <property type="entry name" value="Laminin subunit alpha 4"/>
    <property type="match status" value="1"/>
</dbReference>
<dbReference type="SMART" id="SM00181">
    <property type="entry name" value="EGF"/>
    <property type="match status" value="13"/>
</dbReference>
<dbReference type="PROSITE" id="PS50025">
    <property type="entry name" value="LAM_G_DOMAIN"/>
    <property type="match status" value="5"/>
</dbReference>
<dbReference type="CDD" id="cd00055">
    <property type="entry name" value="EGF_Lam"/>
    <property type="match status" value="21"/>
</dbReference>
<dbReference type="GO" id="GO:0030334">
    <property type="term" value="P:regulation of cell migration"/>
    <property type="evidence" value="ECO:0007669"/>
    <property type="project" value="InterPro"/>
</dbReference>
<sequence>MAWCRSLAGVLWLAALVSYTTAQVLTPPYFNLAENRRITATATCGEGVAEPEEYCKLVGANADSGSSTTLIQLQGGQWCDRCDPSQPDKAHPATNAIDGSERWWQSPPLSRGMDYNEVNLTIDLGQLFQVAYVLIKMGNSPRPGVWVLERSVDNGLTYNPWQYFADSPGDCEKYFGRESLDPIMDDDDVICVTHFSKVVPLEGGEIVVSLLNNRPSANSFFNSSKLQEFTRATNVRLRLLRTKTLLGHLMSVERRDPTVTRRYFYSVKDVSIGGRCVCNGHADVCDITDPNDQYKLQCRCQHNTCGAQCESCCPGFIQKKWRQASYQDNFVCEPCNCHGHTDECIYSEEVNAQMLSLDIYGNFEGGGVCQNCRHNTAGINCDQCQAGYFRPYDKELNDTDVCQPCDCNFFYSTGNCAEGTGECECRPAFLPPYCDQCNEGYYDYPNCKPCDCSQHGTLGGVCQVGGGQCPCKENHVGLNCDQCAPNYYKLPDCLECECSTIGSLGTPCNTETGECDCESKFGGRKCDRCQHGYFDFPTCTFCNCDSQGTEEEICDKNTGECLCKEGFSGERCDSNAPGFWGYPLIQSCGCHERGSSSTDCDASGQCACLLGFSGRSCSQCSPGYFSFPDCVPCNCDQAGSIGISCNNQGECKCKDNYSGTHCDMCREGFYNFPLCEECNCNPAGVLETFGGCGDAPAGELCQCKERVTGRICDRCKPLFWNLRQENSQGCDPCNCHTPGTLGGMAVCDILTGQCICKPGVTSRRCSQCRDGTYDLREENLFGCSDCGCNVGGAVDNACDKLTGQCRCRPRVTGQHCDKPLQLHYFPTLYQLKYEAEDGHTAHNTPVRFAYDEDVFPGYSWRGYAVFSDIQKEIIQEVFIEKPSTYRMVMYYHNPSERTIVGKIILTPENPSDVEQDAEVYFVPTSQPTLMTVKVVPGNFPVPLVMNPGTWSITIENNQNLFLDYFVLLPLAYYEGTVLTKNVSTPCRLGQRGGDMCLHYAYPDVFQYDYIYGSAGYRSVGEERQAVELYEDYVVLDELDSQPMAWLNHNQPLLQYDLRLARPGRYVILVNYYTPEGSPTTSVVVETSTRKGREKGRAVLYDCMYSSTCRQVVTKQAGKVGVFHFDSSYVNLKIEGETNTNIAIESVVAVPYDSWHDDLVRPQRRCTRLDGECIETHYPSPPESTKVEFESNLEGKMVEELPEGVSNGTMLVFLNQSDPMVDITGKLKYAGRYVFIVHYFQPLHPDDELNVLLTHSRNEEFEVDVLIQNGQFYEATLKVPHCPSTSGCRAVIQQLDGSYGFDILENFVLSLKEPSQKSIWVDYVLVVPAQQFTQEIMHELPVDRTAEFIKYCGQNNFFVGTNSSEFCKRATFELTMDYNSGALPCQCDFYGSVSFECEKFGGQCPCRSNIIGQRCNRCKTGYYGFPECRPCACPSTALCEPETGECICPPRVEGERCDRCAPYTYGYDPIIGCEECQCSPLGVRAGNLQCDLQSGQCNCKDNVVGRRCDRCAAGYWGFAFCQLCECDLRGSEADICSQEDARCYCKLNVQGRSCDSCRAGSYNLEESNPDGCTKCFCFGKTDYCSSADAYWAEVMADDITRWSVVVVEQAQDFQGVPTLTFSTLSQPPVYYQELIQQDLEGVENYFPGAQIFFTALPTLGNHVKSYGGFLRYSLVFVRANKGTEISGPNVLLKGGDVIAQHFSPTEPTSPQVFTNEIRLTEHNFRTLSGVPLERDQFMMLLYRLEAVYIRANYWSSSFEARLFNVSLDVPAKQGERHSLRQALSIELCQCPVNYEGSSCEDCAPGYYRAQRGPYGGYCVPCQCNGHSDICDRETGRCLNCQHNTVGDHCEMCATGYHGKATKGTPYDCLICACPLPSKTNNFAESCDFLDDGQSIRCDCKEGYVGERCEHCAAGYYGQPEILGQRCQPCRCNENINPNDPNACDYITGHCLACLNNTYGNACERCAPGYFGDAVALKNCERCSCDECGTRNCEHFSGMCECFENVIGEDCDRCAQDHWGFASCQGCQPCQCGLASRSRQCDEQTGQCECQDGVTGQRCDRCNPGFWNYTEYGCQECLCREGFSIGVGCDPLTGQCQCLPGVIGDNCDGCPYRWVLVEGYGCQECGECVHALLDTTDELSNLIQPTINEFKSAAYSVFLHQRLDVINSTVIQLEPQVRLMDFDEMETASVAGPLDDLMKEAQALASQTGIVGDRAGAAAKEGYEVHIEALRELEHVEAAFILCRDIIQGINKLVIGLETGTGAELEQAISEAEAIVADMKIRDFDGQNDAVELELELAKEILENMENLFNPVKAQNEDIVTYKQRLNTFEEMMMEMIDYIQTSKQKLKEAKDIIENNKNFGSQVLKKKLDEIRFLSGDAEGNNKEATSLVDQARDNHANSTNNFDYLVNDVERLRSSKTTLNDSVVETMEELEEAKLPAQKAQGHAYELEQRAQNLDSLLQDTRNVAENALEAANAYKNIVSAIDDAYNTSVSANMSAFMAVNMSLDVMSEVLQSQEISEEKYIAAGTYVQQVKRELRPQLEHAEADVQTLQDMNQYTNDTLQYITIRLLALNMETVSNDATALKERAVQSREGADEAIQSITDVESRLPEAEEDARILLKNAAEGKRAITLAYESVERAEQQLPEAVELAQRLRPQSDSIRMKSIDMGERLEKLRLTIQKTRELTNKIKVGVSFLPNTTIEVENPRELIKASTSTKVSTFIKTAQPSGLILFMGTPVGGHQRMRRATTDDFLALELDAGYVRLTMNLGAGAHTMEYNKLFVADNVWTKVTVERIGKVVKLDVSREGVDSEPIEGVLPGRYSVFNLDPKVSKIFVGGIPAGVEVDRHILSTSFDGEMEDLQLNDQFVGLWNFMSNGTSNNYQRGALQRDKFVNLFPVTGLRFNGDGYAALGTGYRFERLFGLQLKFKTYAEDGILFMIIGAPGQYISLFMEEGHVIFQFNLGTGTASMRSVETYNDGEFRVVEVSRDRKQGFLKIGSEAVIQESPGSAETFSNVLDAMYFGGYPGEHDFHDVTNNDFSGCIDDVTLDKQTVDLSKSMETLGAAPGCPIRVASLVSWDEHAPGYVQFNSPEENGLQLVFKFKTNKPNGLIFYAATQNLNSYLSLSLVDGTLILRDAPGGELNTGSYDKYNDSEWHVVIATREHNQLRLDIDDFKTYSVQVPQEAERFDGPVFFGGVSDQKLSQATGTNFIGCIGDATLNGKVVNFVESQSVLNAVFQQCPLQKSTSIFARPSVDPEVEDGSEIPIIATVETEIDETPPSPEPTPYYTPPAPPTTTTTSTTTKPTTTTVVTEATTTTEEAVPMDSCALPLVPEEEDVPLSEGYRFGSKRNSRIEFQALPDSARGDFKFSFGFKTISNNSIIFYASRKDHLDYIAFYIKDGKLVFSFNPGMGAAIMRTEQSFNDGVWHNAVMERRGEDGMLYVDGFQQARSSSSGESNFIDLEVPYYYGGLDPQVVQQVRANTEGTELSFNGCLRNIRLNNQRITGQHEAFSVNRCSNNAEPGVFFGVGARAHIILLKRFSVGRVFEMTMEIKPRDINGAIMSVHGRRDFVLLQLRNGSLELSVDNGKGIITTTYTPVSPWSFCDGQWHSVQLIKNKNIAILVVDGVTTEPVSGKIGATSTDTKNPLFLGSQPFLTQRRGNAVSDKYVGCMRNISVNKAQVALAYVTYVGNVNAGTCPTI</sequence>
<dbReference type="InterPro" id="IPR008211">
    <property type="entry name" value="Laminin_N"/>
</dbReference>
<feature type="region of interest" description="Disordered" evidence="16">
    <location>
        <begin position="3271"/>
        <end position="3304"/>
    </location>
</feature>
<evidence type="ECO:0000256" key="4">
    <source>
        <dbReference type="ARBA" id="ARBA00022729"/>
    </source>
</evidence>
<dbReference type="Proteomes" id="UP001487740">
    <property type="component" value="Unassembled WGS sequence"/>
</dbReference>
<dbReference type="FunFam" id="2.10.25.10:FF:000033">
    <property type="entry name" value="Laminin subunit alpha 2"/>
    <property type="match status" value="1"/>
</dbReference>
<keyword evidence="5" id="KW-0677">Repeat</keyword>
<dbReference type="InterPro" id="IPR002049">
    <property type="entry name" value="LE_dom"/>
</dbReference>
<feature type="disulfide bond" evidence="14">
    <location>
        <begin position="1523"/>
        <end position="1535"/>
    </location>
</feature>
<feature type="disulfide bond" evidence="14">
    <location>
        <begin position="544"/>
        <end position="561"/>
    </location>
</feature>
<reference evidence="22 23" key="1">
    <citation type="submission" date="2023-03" db="EMBL/GenBank/DDBJ databases">
        <title>High-quality genome of Scylla paramamosain provides insights in environmental adaptation.</title>
        <authorList>
            <person name="Zhang L."/>
        </authorList>
    </citation>
    <scope>NUCLEOTIDE SEQUENCE [LARGE SCALE GENOMIC DNA]</scope>
    <source>
        <strain evidence="22">LZ_2023a</strain>
        <tissue evidence="22">Muscle</tissue>
    </source>
</reference>
<evidence type="ECO:0000313" key="22">
    <source>
        <dbReference type="EMBL" id="KAK8386469.1"/>
    </source>
</evidence>
<comment type="caution">
    <text evidence="22">The sequence shown here is derived from an EMBL/GenBank/DDBJ whole genome shotgun (WGS) entry which is preliminary data.</text>
</comment>
<dbReference type="InterPro" id="IPR000742">
    <property type="entry name" value="EGF"/>
</dbReference>
<feature type="disulfide bond" evidence="14">
    <location>
        <begin position="563"/>
        <end position="572"/>
    </location>
</feature>
<dbReference type="PANTHER" id="PTHR10574:SF406">
    <property type="entry name" value="LAMININ SUBUNIT ALPHA 5"/>
    <property type="match status" value="1"/>
</dbReference>
<feature type="compositionally biased region" description="Low complexity" evidence="16">
    <location>
        <begin position="3290"/>
        <end position="3304"/>
    </location>
</feature>
<dbReference type="FunFam" id="2.10.25.10:FF:000069">
    <property type="entry name" value="Laminin subunit alpha 1"/>
    <property type="match status" value="1"/>
</dbReference>
<dbReference type="GO" id="GO:0009888">
    <property type="term" value="P:tissue development"/>
    <property type="evidence" value="ECO:0007669"/>
    <property type="project" value="TreeGrafter"/>
</dbReference>
<dbReference type="Gene3D" id="2.10.25.10">
    <property type="entry name" value="Laminin"/>
    <property type="match status" value="21"/>
</dbReference>
<accession>A0AAW0TGI6</accession>
<feature type="signal peptide" evidence="17">
    <location>
        <begin position="1"/>
        <end position="22"/>
    </location>
</feature>
<dbReference type="InterPro" id="IPR013320">
    <property type="entry name" value="ConA-like_dom_sf"/>
</dbReference>
<feature type="disulfide bond" evidence="14">
    <location>
        <begin position="1386"/>
        <end position="1403"/>
    </location>
</feature>
<evidence type="ECO:0000256" key="9">
    <source>
        <dbReference type="ARBA" id="ARBA00023157"/>
    </source>
</evidence>
<dbReference type="FunFam" id="2.10.25.10:FF:000082">
    <property type="entry name" value="Laminin subunit alpha 1"/>
    <property type="match status" value="1"/>
</dbReference>
<comment type="subunit">
    <text evidence="12">Laminin is a complex glycoprotein, consisting of three different polypeptide chains (alpha, beta, gamma), which are bound to each other by disulfide bonds into a cross-shaped molecule comprising one long and three short arms with globules at each end.</text>
</comment>
<dbReference type="FunFam" id="2.10.25.10:FF:000407">
    <property type="entry name" value="Laminin subunit alpha-3"/>
    <property type="match status" value="1"/>
</dbReference>
<feature type="chain" id="PRO_5043631753" description="Laminin subunit alpha" evidence="17">
    <location>
        <begin position="23"/>
        <end position="3695"/>
    </location>
</feature>
<dbReference type="GO" id="GO:0045995">
    <property type="term" value="P:regulation of embryonic development"/>
    <property type="evidence" value="ECO:0007669"/>
    <property type="project" value="InterPro"/>
</dbReference>
<feature type="disulfide bond" evidence="14">
    <location>
        <begin position="703"/>
        <end position="712"/>
    </location>
</feature>
<dbReference type="PROSITE" id="PS51115">
    <property type="entry name" value="LAMININ_IVA"/>
    <property type="match status" value="1"/>
</dbReference>
<evidence type="ECO:0000256" key="2">
    <source>
        <dbReference type="ARBA" id="ARBA00022525"/>
    </source>
</evidence>
<evidence type="ECO:0000256" key="13">
    <source>
        <dbReference type="PROSITE-ProRule" id="PRU00122"/>
    </source>
</evidence>
<feature type="disulfide bond" evidence="14">
    <location>
        <begin position="1525"/>
        <end position="1542"/>
    </location>
</feature>
<dbReference type="SMART" id="SM00180">
    <property type="entry name" value="EGF_Lam"/>
    <property type="match status" value="21"/>
</dbReference>
<dbReference type="GO" id="GO:0006950">
    <property type="term" value="P:response to stress"/>
    <property type="evidence" value="ECO:0007669"/>
    <property type="project" value="UniProtKB-ARBA"/>
</dbReference>
<evidence type="ECO:0000256" key="8">
    <source>
        <dbReference type="ARBA" id="ARBA00023054"/>
    </source>
</evidence>
<evidence type="ECO:0000256" key="6">
    <source>
        <dbReference type="ARBA" id="ARBA00022869"/>
    </source>
</evidence>
<dbReference type="PRINTS" id="PR00011">
    <property type="entry name" value="EGFLAMININ"/>
</dbReference>
<evidence type="ECO:0000256" key="11">
    <source>
        <dbReference type="ARBA" id="ARBA00023292"/>
    </source>
</evidence>
<evidence type="ECO:0000256" key="3">
    <source>
        <dbReference type="ARBA" id="ARBA00022530"/>
    </source>
</evidence>
<feature type="disulfide bond" evidence="13">
    <location>
        <begin position="3209"/>
        <end position="3236"/>
    </location>
</feature>
<evidence type="ECO:0000256" key="12">
    <source>
        <dbReference type="ARBA" id="ARBA00065619"/>
    </source>
</evidence>
<dbReference type="FunFam" id="2.60.120.260:FF:000092">
    <property type="entry name" value="Laminin subunit alpha-3"/>
    <property type="match status" value="1"/>
</dbReference>
<dbReference type="FunFam" id="2.10.25.10:FF:000189">
    <property type="entry name" value="Laminin subunit alpha 2"/>
    <property type="match status" value="1"/>
</dbReference>
<dbReference type="FunFam" id="2.10.25.10:FF:000034">
    <property type="entry name" value="Laminin subunit alpha 3"/>
    <property type="match status" value="1"/>
</dbReference>
<evidence type="ECO:0000256" key="1">
    <source>
        <dbReference type="ARBA" id="ARBA00004302"/>
    </source>
</evidence>
<feature type="disulfide bond" evidence="14">
    <location>
        <begin position="496"/>
        <end position="508"/>
    </location>
</feature>
<feature type="disulfide bond" evidence="14">
    <location>
        <begin position="633"/>
        <end position="645"/>
    </location>
</feature>
<dbReference type="Pfam" id="PF24973">
    <property type="entry name" value="EGF_LMN_ATRN"/>
    <property type="match status" value="1"/>
</dbReference>
<dbReference type="GO" id="GO:0034446">
    <property type="term" value="P:substrate adhesion-dependent cell spreading"/>
    <property type="evidence" value="ECO:0007669"/>
    <property type="project" value="UniProtKB-ARBA"/>
</dbReference>
<feature type="domain" description="Laminin G" evidence="18">
    <location>
        <begin position="3518"/>
        <end position="3692"/>
    </location>
</feature>
<feature type="domain" description="Laminin EGF-like" evidence="19">
    <location>
        <begin position="633"/>
        <end position="677"/>
    </location>
</feature>
<feature type="domain" description="Laminin G" evidence="18">
    <location>
        <begin position="2895"/>
        <end position="3064"/>
    </location>
</feature>
<feature type="disulfide bond" evidence="14">
    <location>
        <begin position="2048"/>
        <end position="2057"/>
    </location>
</feature>